<feature type="compositionally biased region" description="Polar residues" evidence="1">
    <location>
        <begin position="141"/>
        <end position="163"/>
    </location>
</feature>
<evidence type="ECO:0000256" key="2">
    <source>
        <dbReference type="SAM" id="SignalP"/>
    </source>
</evidence>
<feature type="region of interest" description="Disordered" evidence="1">
    <location>
        <begin position="121"/>
        <end position="214"/>
    </location>
</feature>
<sequence length="214" mass="23810">MVTASNKNTPPFFFFFFFCLYPFSNSHNQGKGLHIYNPQRIVPTNTFALISAESCRSRLSHRSHTLALTNVFPLLSAQSCQSRSLHRLQPLEIFLVPMNQRTNGPLLRFTQFIPLQTNKPIITIPSSDSSSSPPEPEKQASDQAPQNTTNHNPDTINIASSSRPEPDQRSSDQAPQKSTNDNPDAYDPALETVEATIDNPDAYDPALETAEDSH</sequence>
<protein>
    <submittedName>
        <fullName evidence="3">Uncharacterized protein</fullName>
    </submittedName>
</protein>
<dbReference type="EMBL" id="MU865324">
    <property type="protein sequence ID" value="KAK4227959.1"/>
    <property type="molecule type" value="Genomic_DNA"/>
</dbReference>
<feature type="signal peptide" evidence="2">
    <location>
        <begin position="1"/>
        <end position="26"/>
    </location>
</feature>
<keyword evidence="4" id="KW-1185">Reference proteome</keyword>
<reference evidence="3" key="2">
    <citation type="submission" date="2023-05" db="EMBL/GenBank/DDBJ databases">
        <authorList>
            <consortium name="Lawrence Berkeley National Laboratory"/>
            <person name="Steindorff A."/>
            <person name="Hensen N."/>
            <person name="Bonometti L."/>
            <person name="Westerberg I."/>
            <person name="Brannstrom I.O."/>
            <person name="Guillou S."/>
            <person name="Cros-Aarteil S."/>
            <person name="Calhoun S."/>
            <person name="Haridas S."/>
            <person name="Kuo A."/>
            <person name="Mondo S."/>
            <person name="Pangilinan J."/>
            <person name="Riley R."/>
            <person name="Labutti K."/>
            <person name="Andreopoulos B."/>
            <person name="Lipzen A."/>
            <person name="Chen C."/>
            <person name="Yanf M."/>
            <person name="Daum C."/>
            <person name="Ng V."/>
            <person name="Clum A."/>
            <person name="Ohm R."/>
            <person name="Martin F."/>
            <person name="Silar P."/>
            <person name="Natvig D."/>
            <person name="Lalanne C."/>
            <person name="Gautier V."/>
            <person name="Ament-Velasquez S.L."/>
            <person name="Kruys A."/>
            <person name="Hutchinson M.I."/>
            <person name="Powell A.J."/>
            <person name="Barry K."/>
            <person name="Miller A.N."/>
            <person name="Grigoriev I.V."/>
            <person name="Debuchy R."/>
            <person name="Gladieux P."/>
            <person name="Thoren M.H."/>
            <person name="Johannesson H."/>
        </authorList>
    </citation>
    <scope>NUCLEOTIDE SEQUENCE</scope>
    <source>
        <strain evidence="3">CBS 990.96</strain>
    </source>
</reference>
<evidence type="ECO:0000313" key="4">
    <source>
        <dbReference type="Proteomes" id="UP001301958"/>
    </source>
</evidence>
<comment type="caution">
    <text evidence="3">The sequence shown here is derived from an EMBL/GenBank/DDBJ whole genome shotgun (WGS) entry which is preliminary data.</text>
</comment>
<dbReference type="AlphaFoldDB" id="A0AAN7H592"/>
<name>A0AAN7H592_9PEZI</name>
<proteinExistence type="predicted"/>
<dbReference type="Proteomes" id="UP001301958">
    <property type="component" value="Unassembled WGS sequence"/>
</dbReference>
<reference evidence="3" key="1">
    <citation type="journal article" date="2023" name="Mol. Phylogenet. Evol.">
        <title>Genome-scale phylogeny and comparative genomics of the fungal order Sordariales.</title>
        <authorList>
            <person name="Hensen N."/>
            <person name="Bonometti L."/>
            <person name="Westerberg I."/>
            <person name="Brannstrom I.O."/>
            <person name="Guillou S."/>
            <person name="Cros-Aarteil S."/>
            <person name="Calhoun S."/>
            <person name="Haridas S."/>
            <person name="Kuo A."/>
            <person name="Mondo S."/>
            <person name="Pangilinan J."/>
            <person name="Riley R."/>
            <person name="LaButti K."/>
            <person name="Andreopoulos B."/>
            <person name="Lipzen A."/>
            <person name="Chen C."/>
            <person name="Yan M."/>
            <person name="Daum C."/>
            <person name="Ng V."/>
            <person name="Clum A."/>
            <person name="Steindorff A."/>
            <person name="Ohm R.A."/>
            <person name="Martin F."/>
            <person name="Silar P."/>
            <person name="Natvig D.O."/>
            <person name="Lalanne C."/>
            <person name="Gautier V."/>
            <person name="Ament-Velasquez S.L."/>
            <person name="Kruys A."/>
            <person name="Hutchinson M.I."/>
            <person name="Powell A.J."/>
            <person name="Barry K."/>
            <person name="Miller A.N."/>
            <person name="Grigoriev I.V."/>
            <person name="Debuchy R."/>
            <person name="Gladieux P."/>
            <person name="Hiltunen Thoren M."/>
            <person name="Johannesson H."/>
        </authorList>
    </citation>
    <scope>NUCLEOTIDE SEQUENCE</scope>
    <source>
        <strain evidence="3">CBS 990.96</strain>
    </source>
</reference>
<organism evidence="3 4">
    <name type="scientific">Podospora fimiseda</name>
    <dbReference type="NCBI Taxonomy" id="252190"/>
    <lineage>
        <taxon>Eukaryota</taxon>
        <taxon>Fungi</taxon>
        <taxon>Dikarya</taxon>
        <taxon>Ascomycota</taxon>
        <taxon>Pezizomycotina</taxon>
        <taxon>Sordariomycetes</taxon>
        <taxon>Sordariomycetidae</taxon>
        <taxon>Sordariales</taxon>
        <taxon>Podosporaceae</taxon>
        <taxon>Podospora</taxon>
    </lineage>
</organism>
<gene>
    <name evidence="3" type="ORF">QBC38DRAFT_169343</name>
</gene>
<keyword evidence="2" id="KW-0732">Signal</keyword>
<feature type="compositionally biased region" description="Low complexity" evidence="1">
    <location>
        <begin position="121"/>
        <end position="132"/>
    </location>
</feature>
<feature type="chain" id="PRO_5042929866" evidence="2">
    <location>
        <begin position="27"/>
        <end position="214"/>
    </location>
</feature>
<evidence type="ECO:0000313" key="3">
    <source>
        <dbReference type="EMBL" id="KAK4227959.1"/>
    </source>
</evidence>
<accession>A0AAN7H592</accession>
<evidence type="ECO:0000256" key="1">
    <source>
        <dbReference type="SAM" id="MobiDB-lite"/>
    </source>
</evidence>
<feature type="compositionally biased region" description="Polar residues" evidence="1">
    <location>
        <begin position="171"/>
        <end position="182"/>
    </location>
</feature>